<evidence type="ECO:0000313" key="2">
    <source>
        <dbReference type="EMBL" id="SKC59644.1"/>
    </source>
</evidence>
<protein>
    <submittedName>
        <fullName evidence="2">KTSC domain-containing protein</fullName>
    </submittedName>
</protein>
<dbReference type="InterPro" id="IPR025309">
    <property type="entry name" value="KTSC_dom"/>
</dbReference>
<dbReference type="RefSeq" id="WP_079686407.1">
    <property type="nucleotide sequence ID" value="NZ_FUZU01000001.1"/>
</dbReference>
<keyword evidence="3" id="KW-1185">Reference proteome</keyword>
<dbReference type="AlphaFoldDB" id="A0A1T5K7N3"/>
<dbReference type="Pfam" id="PF13619">
    <property type="entry name" value="KTSC"/>
    <property type="match status" value="1"/>
</dbReference>
<sequence length="70" mass="8377">MLRSRVTSSTFKSVGYDEEHQILEVEFQTREVYQYFKVPVEVYEVFMNADSLGAYFSENIRPVYDFKHIL</sequence>
<evidence type="ECO:0000259" key="1">
    <source>
        <dbReference type="Pfam" id="PF13619"/>
    </source>
</evidence>
<dbReference type="Proteomes" id="UP000190961">
    <property type="component" value="Unassembled WGS sequence"/>
</dbReference>
<name>A0A1T5K7N3_9BACT</name>
<evidence type="ECO:0000313" key="3">
    <source>
        <dbReference type="Proteomes" id="UP000190961"/>
    </source>
</evidence>
<accession>A0A1T5K7N3</accession>
<gene>
    <name evidence="2" type="ORF">SAMN05660236_1896</name>
</gene>
<organism evidence="2 3">
    <name type="scientific">Ohtaekwangia koreensis</name>
    <dbReference type="NCBI Taxonomy" id="688867"/>
    <lineage>
        <taxon>Bacteria</taxon>
        <taxon>Pseudomonadati</taxon>
        <taxon>Bacteroidota</taxon>
        <taxon>Cytophagia</taxon>
        <taxon>Cytophagales</taxon>
        <taxon>Fulvivirgaceae</taxon>
        <taxon>Ohtaekwangia</taxon>
    </lineage>
</organism>
<feature type="domain" description="KTSC" evidence="1">
    <location>
        <begin position="7"/>
        <end position="64"/>
    </location>
</feature>
<reference evidence="2 3" key="1">
    <citation type="submission" date="2017-02" db="EMBL/GenBank/DDBJ databases">
        <authorList>
            <person name="Peterson S.W."/>
        </authorList>
    </citation>
    <scope>NUCLEOTIDE SEQUENCE [LARGE SCALE GENOMIC DNA]</scope>
    <source>
        <strain evidence="2 3">DSM 25262</strain>
    </source>
</reference>
<dbReference type="STRING" id="688867.SAMN05660236_1896"/>
<dbReference type="EMBL" id="FUZU01000001">
    <property type="protein sequence ID" value="SKC59644.1"/>
    <property type="molecule type" value="Genomic_DNA"/>
</dbReference>
<dbReference type="OrthoDB" id="8450910at2"/>
<proteinExistence type="predicted"/>